<dbReference type="CDD" id="cd05907">
    <property type="entry name" value="VL_LC_FACS_like"/>
    <property type="match status" value="1"/>
</dbReference>
<dbReference type="SUPFAM" id="SSF56801">
    <property type="entry name" value="Acetyl-CoA synthetase-like"/>
    <property type="match status" value="1"/>
</dbReference>
<dbReference type="Proteomes" id="UP000348942">
    <property type="component" value="Chromosome 1"/>
</dbReference>
<dbReference type="Pfam" id="PF23562">
    <property type="entry name" value="AMP-binding_C_3"/>
    <property type="match status" value="1"/>
</dbReference>
<proteinExistence type="predicted"/>
<keyword evidence="3" id="KW-0175">Coiled coil</keyword>
<dbReference type="EMBL" id="CP045699">
    <property type="protein sequence ID" value="QGA64855.1"/>
    <property type="molecule type" value="Genomic_DNA"/>
</dbReference>
<evidence type="ECO:0000313" key="6">
    <source>
        <dbReference type="Proteomes" id="UP000348942"/>
    </source>
</evidence>
<sequence length="599" mass="66927">MSLEQYHLIGSLRLQSDALQDTIALEGFETAAPWHQVSWTQFDTISQKIAQVLIHFGVGVQDTCAILSDNKPQWACADIACLKARAVVVPIYPTSTSEQARYIINDAQVKVLFVDNTEQYKVACNLQAHSNSIAHIVVFDQSVELLNTHCHHHFDTLISDTMVVDVDCEIELQQRLSDANLDDLLTLIYTSGTTGDPKGVMLDYRNIASTMRQHDQKLAFAKGDVSLAFLPLSHVFERAWSFYVLCRGGKNVYLSDTNKIKEAIAEVRPHTLCVVPRFLEKVYSAVQAKVAKGSATQQKMFAWALSVGARQFEVQQQRAKANPWLSVQHVIATKLIFSKLQQVLGGRLKFMPCGGAALDKDVAGFFHAINIPVLCGYGMTETTATVTCNTIGNRVTGSNGQVLSETEVKIGANNEILVRGDIVMRGYYNRPVETAETFQDGWLKTGDAGEFDANGNLYITDRIKELMKTSNGKYIAPQRVEGKVGCCPFIEQVAVIADSRNYVTALIVPSFESLELWAKEKGLRYESPLELLRNSKVVEHFEKRLKELQQELAGFEKIKRFTLLPSPFSIEQGLITPTLKLRRKNIYQAYANEIQAMYV</sequence>
<dbReference type="InterPro" id="IPR000873">
    <property type="entry name" value="AMP-dep_synth/lig_dom"/>
</dbReference>
<reference evidence="5 6" key="1">
    <citation type="submission" date="2019-10" db="EMBL/GenBank/DDBJ databases">
        <title>Vibrio sp. nov., isolated from Coralline algae surface.</title>
        <authorList>
            <person name="Geng Y."/>
            <person name="Zhang X."/>
        </authorList>
    </citation>
    <scope>NUCLEOTIDE SEQUENCE [LARGE SCALE GENOMIC DNA]</scope>
    <source>
        <strain evidence="5 6">SM1977</strain>
    </source>
</reference>
<keyword evidence="1" id="KW-0547">Nucleotide-binding</keyword>
<evidence type="ECO:0000256" key="2">
    <source>
        <dbReference type="ARBA" id="ARBA00022840"/>
    </source>
</evidence>
<dbReference type="Gene3D" id="3.40.50.12780">
    <property type="entry name" value="N-terminal domain of ligase-like"/>
    <property type="match status" value="1"/>
</dbReference>
<name>A0A5Q0TG03_9VIBR</name>
<protein>
    <submittedName>
        <fullName evidence="5">AMP-binding protein</fullName>
    </submittedName>
</protein>
<dbReference type="PANTHER" id="PTHR43272">
    <property type="entry name" value="LONG-CHAIN-FATTY-ACID--COA LIGASE"/>
    <property type="match status" value="1"/>
</dbReference>
<dbReference type="GO" id="GO:0016020">
    <property type="term" value="C:membrane"/>
    <property type="evidence" value="ECO:0007669"/>
    <property type="project" value="TreeGrafter"/>
</dbReference>
<evidence type="ECO:0000313" key="5">
    <source>
        <dbReference type="EMBL" id="QGA64855.1"/>
    </source>
</evidence>
<feature type="coiled-coil region" evidence="3">
    <location>
        <begin position="531"/>
        <end position="558"/>
    </location>
</feature>
<dbReference type="GO" id="GO:0005524">
    <property type="term" value="F:ATP binding"/>
    <property type="evidence" value="ECO:0007669"/>
    <property type="project" value="UniProtKB-KW"/>
</dbReference>
<feature type="domain" description="AMP-dependent synthetase/ligase" evidence="4">
    <location>
        <begin position="20"/>
        <end position="428"/>
    </location>
</feature>
<dbReference type="Pfam" id="PF00501">
    <property type="entry name" value="AMP-binding"/>
    <property type="match status" value="1"/>
</dbReference>
<dbReference type="InterPro" id="IPR020845">
    <property type="entry name" value="AMP-binding_CS"/>
</dbReference>
<organism evidence="5 6">
    <name type="scientific">Vibrio algicola</name>
    <dbReference type="NCBI Taxonomy" id="2662262"/>
    <lineage>
        <taxon>Bacteria</taxon>
        <taxon>Pseudomonadati</taxon>
        <taxon>Pseudomonadota</taxon>
        <taxon>Gammaproteobacteria</taxon>
        <taxon>Vibrionales</taxon>
        <taxon>Vibrionaceae</taxon>
        <taxon>Vibrio</taxon>
    </lineage>
</organism>
<gene>
    <name evidence="5" type="ORF">GFB47_05190</name>
</gene>
<dbReference type="AlphaFoldDB" id="A0A5Q0TG03"/>
<evidence type="ECO:0000256" key="3">
    <source>
        <dbReference type="SAM" id="Coils"/>
    </source>
</evidence>
<dbReference type="RefSeq" id="WP_153447005.1">
    <property type="nucleotide sequence ID" value="NZ_CP045699.1"/>
</dbReference>
<dbReference type="PANTHER" id="PTHR43272:SF33">
    <property type="entry name" value="AMP-BINDING DOMAIN-CONTAINING PROTEIN-RELATED"/>
    <property type="match status" value="1"/>
</dbReference>
<accession>A0A5Q0TG03</accession>
<dbReference type="InterPro" id="IPR042099">
    <property type="entry name" value="ANL_N_sf"/>
</dbReference>
<evidence type="ECO:0000256" key="1">
    <source>
        <dbReference type="ARBA" id="ARBA00022741"/>
    </source>
</evidence>
<dbReference type="GO" id="GO:0004467">
    <property type="term" value="F:long-chain fatty acid-CoA ligase activity"/>
    <property type="evidence" value="ECO:0007669"/>
    <property type="project" value="TreeGrafter"/>
</dbReference>
<keyword evidence="2" id="KW-0067">ATP-binding</keyword>
<dbReference type="PROSITE" id="PS00455">
    <property type="entry name" value="AMP_BINDING"/>
    <property type="match status" value="1"/>
</dbReference>
<keyword evidence="6" id="KW-1185">Reference proteome</keyword>
<evidence type="ECO:0000259" key="4">
    <source>
        <dbReference type="Pfam" id="PF00501"/>
    </source>
</evidence>